<dbReference type="AlphaFoldDB" id="A0A4U1JHB0"/>
<keyword evidence="1" id="KW-0805">Transcription regulation</keyword>
<dbReference type="GO" id="GO:0003700">
    <property type="term" value="F:DNA-binding transcription factor activity"/>
    <property type="evidence" value="ECO:0007669"/>
    <property type="project" value="TreeGrafter"/>
</dbReference>
<evidence type="ECO:0000313" key="8">
    <source>
        <dbReference type="Proteomes" id="UP000309215"/>
    </source>
</evidence>
<dbReference type="OrthoDB" id="9812484at2"/>
<feature type="DNA-binding region" description="H-T-H motif" evidence="4">
    <location>
        <begin position="35"/>
        <end position="54"/>
    </location>
</feature>
<dbReference type="SUPFAM" id="SSF48498">
    <property type="entry name" value="Tetracyclin repressor-like, C-terminal domain"/>
    <property type="match status" value="1"/>
</dbReference>
<evidence type="ECO:0000256" key="2">
    <source>
        <dbReference type="ARBA" id="ARBA00023125"/>
    </source>
</evidence>
<dbReference type="RefSeq" id="WP_136928221.1">
    <property type="nucleotide sequence ID" value="NZ_SSMQ01000005.1"/>
</dbReference>
<evidence type="ECO:0000313" key="7">
    <source>
        <dbReference type="EMBL" id="TKD11947.1"/>
    </source>
</evidence>
<dbReference type="InterPro" id="IPR001647">
    <property type="entry name" value="HTH_TetR"/>
</dbReference>
<dbReference type="PROSITE" id="PS50977">
    <property type="entry name" value="HTH_TETR_2"/>
    <property type="match status" value="1"/>
</dbReference>
<reference evidence="7 8" key="1">
    <citation type="submission" date="2019-04" db="EMBL/GenBank/DDBJ databases">
        <authorList>
            <person name="Li Y."/>
            <person name="Wang J."/>
        </authorList>
    </citation>
    <scope>NUCLEOTIDE SEQUENCE [LARGE SCALE GENOMIC DNA]</scope>
    <source>
        <strain evidence="7 8">DSM 14668</strain>
    </source>
</reference>
<evidence type="ECO:0000256" key="4">
    <source>
        <dbReference type="PROSITE-ProRule" id="PRU00335"/>
    </source>
</evidence>
<dbReference type="FunFam" id="1.10.10.60:FF:000141">
    <property type="entry name" value="TetR family transcriptional regulator"/>
    <property type="match status" value="1"/>
</dbReference>
<dbReference type="PANTHER" id="PTHR30055:SF234">
    <property type="entry name" value="HTH-TYPE TRANSCRIPTIONAL REGULATOR BETI"/>
    <property type="match status" value="1"/>
</dbReference>
<proteinExistence type="predicted"/>
<comment type="caution">
    <text evidence="7">The sequence shown here is derived from an EMBL/GenBank/DDBJ whole genome shotgun (WGS) entry which is preliminary data.</text>
</comment>
<name>A0A4U1JHB0_9BACT</name>
<feature type="domain" description="HTH tetR-type" evidence="6">
    <location>
        <begin position="12"/>
        <end position="72"/>
    </location>
</feature>
<dbReference type="EMBL" id="SSMQ01000005">
    <property type="protein sequence ID" value="TKD11947.1"/>
    <property type="molecule type" value="Genomic_DNA"/>
</dbReference>
<dbReference type="PANTHER" id="PTHR30055">
    <property type="entry name" value="HTH-TYPE TRANSCRIPTIONAL REGULATOR RUTR"/>
    <property type="match status" value="1"/>
</dbReference>
<dbReference type="SUPFAM" id="SSF46689">
    <property type="entry name" value="Homeodomain-like"/>
    <property type="match status" value="1"/>
</dbReference>
<keyword evidence="2 4" id="KW-0238">DNA-binding</keyword>
<dbReference type="Pfam" id="PF00440">
    <property type="entry name" value="TetR_N"/>
    <property type="match status" value="1"/>
</dbReference>
<evidence type="ECO:0000256" key="5">
    <source>
        <dbReference type="SAM" id="MobiDB-lite"/>
    </source>
</evidence>
<keyword evidence="3" id="KW-0804">Transcription</keyword>
<gene>
    <name evidence="7" type="ORF">E8A74_07425</name>
</gene>
<dbReference type="Gene3D" id="1.10.10.60">
    <property type="entry name" value="Homeodomain-like"/>
    <property type="match status" value="1"/>
</dbReference>
<sequence>MVARRSQKPRDPARRQRILEAARRHFTQHGFKGTNLDAVAAEAGCAKGALYLEFADKESLLREVVEQSFAVIGARYAEEVMSIASPLERLVATLRFAYRQLLADPMFGKLLHEDPDLRALGLTSDSQKVEEGKAQVAMIRGWVDEGIARGEIRADIDRDAVPIVIGVLRFAPQHLGMIAELGIFSIERALDAILDVFRAGLAAPKSPPPAKRAGPTPQRRSKR</sequence>
<evidence type="ECO:0000259" key="6">
    <source>
        <dbReference type="PROSITE" id="PS50977"/>
    </source>
</evidence>
<dbReference type="PRINTS" id="PR00455">
    <property type="entry name" value="HTHTETR"/>
</dbReference>
<dbReference type="Gene3D" id="1.10.357.10">
    <property type="entry name" value="Tetracycline Repressor, domain 2"/>
    <property type="match status" value="1"/>
</dbReference>
<accession>A0A4U1JHB0</accession>
<dbReference type="InterPro" id="IPR036271">
    <property type="entry name" value="Tet_transcr_reg_TetR-rel_C_sf"/>
</dbReference>
<feature type="region of interest" description="Disordered" evidence="5">
    <location>
        <begin position="202"/>
        <end position="223"/>
    </location>
</feature>
<dbReference type="Proteomes" id="UP000309215">
    <property type="component" value="Unassembled WGS sequence"/>
</dbReference>
<evidence type="ECO:0000256" key="3">
    <source>
        <dbReference type="ARBA" id="ARBA00023163"/>
    </source>
</evidence>
<dbReference type="InterPro" id="IPR009057">
    <property type="entry name" value="Homeodomain-like_sf"/>
</dbReference>
<dbReference type="InterPro" id="IPR050109">
    <property type="entry name" value="HTH-type_TetR-like_transc_reg"/>
</dbReference>
<organism evidence="7 8">
    <name type="scientific">Polyangium fumosum</name>
    <dbReference type="NCBI Taxonomy" id="889272"/>
    <lineage>
        <taxon>Bacteria</taxon>
        <taxon>Pseudomonadati</taxon>
        <taxon>Myxococcota</taxon>
        <taxon>Polyangia</taxon>
        <taxon>Polyangiales</taxon>
        <taxon>Polyangiaceae</taxon>
        <taxon>Polyangium</taxon>
    </lineage>
</organism>
<protein>
    <submittedName>
        <fullName evidence="7">TetR/AcrR family transcriptional regulator</fullName>
    </submittedName>
</protein>
<dbReference type="GO" id="GO:0000976">
    <property type="term" value="F:transcription cis-regulatory region binding"/>
    <property type="evidence" value="ECO:0007669"/>
    <property type="project" value="TreeGrafter"/>
</dbReference>
<keyword evidence="8" id="KW-1185">Reference proteome</keyword>
<evidence type="ECO:0000256" key="1">
    <source>
        <dbReference type="ARBA" id="ARBA00023015"/>
    </source>
</evidence>